<dbReference type="Proteomes" id="UP000094570">
    <property type="component" value="Unassembled WGS sequence"/>
</dbReference>
<dbReference type="EMBL" id="LWAF01000029">
    <property type="protein sequence ID" value="ODN29658.1"/>
    <property type="molecule type" value="Genomic_DNA"/>
</dbReference>
<dbReference type="AlphaFoldDB" id="A0A1E3G1Y7"/>
<dbReference type="NCBIfam" id="TIGR00696">
    <property type="entry name" value="wecG_tagA_cpsF"/>
    <property type="match status" value="1"/>
</dbReference>
<gene>
    <name evidence="3" type="ORF">A4H02_09565</name>
</gene>
<sequence length="247" mass="28362">MQIVEFNGYKILCGGARIIRNEIVNRIKNGEKLFVVTLNSQIYLRAQENREYDFAIKNATFHLPDGAGIVWAIKKWCNVKTDRVPGIETMQFLCELSKEFGWSVYLLGSTPEIVERAARNLINVGVNVIGWHHGFFNGDGPVEEIRAKKPDLLFVGMGVPKQELWIHSHLELPFKLAMGVGGSIDVVAGVKKRAPLIFQKLRLEWFYRWLKEPRKRWKVPFDVLKFYFKVIVDGNKRKARTCSKVSG</sequence>
<organism evidence="3 4">
    <name type="scientific">Fervidobacterium thailandense</name>
    <dbReference type="NCBI Taxonomy" id="1008305"/>
    <lineage>
        <taxon>Bacteria</taxon>
        <taxon>Thermotogati</taxon>
        <taxon>Thermotogota</taxon>
        <taxon>Thermotogae</taxon>
        <taxon>Thermotogales</taxon>
        <taxon>Fervidobacteriaceae</taxon>
        <taxon>Fervidobacterium</taxon>
    </lineage>
</organism>
<dbReference type="PANTHER" id="PTHR34136:SF1">
    <property type="entry name" value="UDP-N-ACETYL-D-MANNOSAMINURONIC ACID TRANSFERASE"/>
    <property type="match status" value="1"/>
</dbReference>
<dbReference type="PANTHER" id="PTHR34136">
    <property type="match status" value="1"/>
</dbReference>
<dbReference type="InterPro" id="IPR004629">
    <property type="entry name" value="WecG_TagA_CpsF"/>
</dbReference>
<dbReference type="STRING" id="1008305.A4H02_09565"/>
<evidence type="ECO:0000313" key="3">
    <source>
        <dbReference type="EMBL" id="ODN29658.1"/>
    </source>
</evidence>
<keyword evidence="1" id="KW-0328">Glycosyltransferase</keyword>
<keyword evidence="4" id="KW-1185">Reference proteome</keyword>
<evidence type="ECO:0000256" key="1">
    <source>
        <dbReference type="ARBA" id="ARBA00022676"/>
    </source>
</evidence>
<name>A0A1E3G1Y7_9BACT</name>
<keyword evidence="2" id="KW-0808">Transferase</keyword>
<proteinExistence type="predicted"/>
<reference evidence="4" key="1">
    <citation type="submission" date="2016-04" db="EMBL/GenBank/DDBJ databases">
        <title>The genome sequence project of a novel Fervidobacterium isolate from a hot spring in Thailand.</title>
        <authorList>
            <person name="Gonzalez J.M."/>
            <person name="Cuecas A."/>
            <person name="Kanoksilapatham W."/>
        </authorList>
    </citation>
    <scope>NUCLEOTIDE SEQUENCE [LARGE SCALE GENOMIC DNA]</scope>
    <source>
        <strain evidence="4">FC2004</strain>
    </source>
</reference>
<dbReference type="CDD" id="cd06533">
    <property type="entry name" value="Glyco_transf_WecG_TagA"/>
    <property type="match status" value="1"/>
</dbReference>
<dbReference type="Pfam" id="PF03808">
    <property type="entry name" value="Glyco_tran_WecG"/>
    <property type="match status" value="1"/>
</dbReference>
<dbReference type="GO" id="GO:0016758">
    <property type="term" value="F:hexosyltransferase activity"/>
    <property type="evidence" value="ECO:0007669"/>
    <property type="project" value="TreeGrafter"/>
</dbReference>
<comment type="caution">
    <text evidence="3">The sequence shown here is derived from an EMBL/GenBank/DDBJ whole genome shotgun (WGS) entry which is preliminary data.</text>
</comment>
<accession>A0A1E3G1Y7</accession>
<evidence type="ECO:0000313" key="4">
    <source>
        <dbReference type="Proteomes" id="UP000094570"/>
    </source>
</evidence>
<protein>
    <submittedName>
        <fullName evidence="3">Lipopolysaccharide biosynthesis protein</fullName>
    </submittedName>
</protein>
<evidence type="ECO:0000256" key="2">
    <source>
        <dbReference type="ARBA" id="ARBA00022679"/>
    </source>
</evidence>